<dbReference type="GO" id="GO:0003677">
    <property type="term" value="F:DNA binding"/>
    <property type="evidence" value="ECO:0007669"/>
    <property type="project" value="UniProtKB-KW"/>
</dbReference>
<keyword evidence="2" id="KW-1185">Reference proteome</keyword>
<reference evidence="1 2" key="1">
    <citation type="submission" date="2020-04" db="EMBL/GenBank/DDBJ databases">
        <title>MicrobeNet Type strains.</title>
        <authorList>
            <person name="Nicholson A.C."/>
        </authorList>
    </citation>
    <scope>NUCLEOTIDE SEQUENCE [LARGE SCALE GENOMIC DNA]</scope>
    <source>
        <strain evidence="1 2">DSM 44445</strain>
    </source>
</reference>
<organism evidence="1 2">
    <name type="scientific">Nocardia veterana</name>
    <dbReference type="NCBI Taxonomy" id="132249"/>
    <lineage>
        <taxon>Bacteria</taxon>
        <taxon>Bacillati</taxon>
        <taxon>Actinomycetota</taxon>
        <taxon>Actinomycetes</taxon>
        <taxon>Mycobacteriales</taxon>
        <taxon>Nocardiaceae</taxon>
        <taxon>Nocardia</taxon>
    </lineage>
</organism>
<comment type="caution">
    <text evidence="1">The sequence shown here is derived from an EMBL/GenBank/DDBJ whole genome shotgun (WGS) entry which is preliminary data.</text>
</comment>
<sequence length="64" mass="7390">MSDERIWLTREELGERWRIRPKTLANWAALSPQKGPRFVKVGGQVRYQLADVLAYENSLMSEAA</sequence>
<dbReference type="AlphaFoldDB" id="A0A7X6M439"/>
<evidence type="ECO:0000313" key="1">
    <source>
        <dbReference type="EMBL" id="NKY89913.1"/>
    </source>
</evidence>
<dbReference type="RefSeq" id="WP_040717501.1">
    <property type="nucleotide sequence ID" value="NZ_CAWPHS010000079.1"/>
</dbReference>
<dbReference type="EMBL" id="JAAXPE010000080">
    <property type="protein sequence ID" value="NKY89913.1"/>
    <property type="molecule type" value="Genomic_DNA"/>
</dbReference>
<evidence type="ECO:0000313" key="2">
    <source>
        <dbReference type="Proteomes" id="UP000523447"/>
    </source>
</evidence>
<dbReference type="Proteomes" id="UP000523447">
    <property type="component" value="Unassembled WGS sequence"/>
</dbReference>
<protein>
    <submittedName>
        <fullName evidence="1">DNA-binding protein</fullName>
    </submittedName>
</protein>
<accession>A0A7X6M439</accession>
<keyword evidence="1" id="KW-0238">DNA-binding</keyword>
<gene>
    <name evidence="1" type="ORF">HGA07_30570</name>
</gene>
<name>A0A7X6M439_9NOCA</name>
<proteinExistence type="predicted"/>